<reference evidence="4" key="1">
    <citation type="submission" date="2017-01" db="EMBL/GenBank/DDBJ databases">
        <authorList>
            <person name="Wang Y."/>
            <person name="White M."/>
            <person name="Kvist S."/>
            <person name="Moncalvo J.-M."/>
        </authorList>
    </citation>
    <scope>NUCLEOTIDE SEQUENCE [LARGE SCALE GENOMIC DNA]</scope>
    <source>
        <strain evidence="4">ID-206-W2</strain>
    </source>
</reference>
<sequence>MSDLAAGVFQYNWSDDELEKLKEKAIRVTGKSAVDFYKNGPILPNWTLGYQLGLDMVKIAYGTLVPDTPVTLENFDLEAYIAKCKPFRDSVANISGSGGNFRKHSWPIRPSELLADVEVALFSELVASDESLGTPRTLIAEITASDSLAEHEASKNSNDVFDLKPMSDNEVVLVHYHGGAYLRGSPSIYRNFFVKLSKKTNSRVIAPSYRLAPDTVYPAQIYDGLMFYLYLLKQGFNHKNIVMMGDSAGGNLVLCILQLLKQVGMDQPKGAILYSPWVDLSHTNEFNVANAAYDFVSLPNINSVLNSTRLYIMPGKPLTDEFRTRLSDPLISPTFGSYDGIAPLYIQSGESEVLLDDIDRFAVKIGAEKTTIKGRDHPGFSTDNKNIYEMYVGMVHIFFFFNEADETFSAIDGVANFLNRLG</sequence>
<dbReference type="SUPFAM" id="SSF53474">
    <property type="entry name" value="alpha/beta-Hydrolases"/>
    <property type="match status" value="1"/>
</dbReference>
<dbReference type="InterPro" id="IPR013094">
    <property type="entry name" value="AB_hydrolase_3"/>
</dbReference>
<dbReference type="AlphaFoldDB" id="A0A1R1YIZ6"/>
<organism evidence="3 4">
    <name type="scientific">Smittium culicis</name>
    <dbReference type="NCBI Taxonomy" id="133412"/>
    <lineage>
        <taxon>Eukaryota</taxon>
        <taxon>Fungi</taxon>
        <taxon>Fungi incertae sedis</taxon>
        <taxon>Zoopagomycota</taxon>
        <taxon>Kickxellomycotina</taxon>
        <taxon>Harpellomycetes</taxon>
        <taxon>Harpellales</taxon>
        <taxon>Legeriomycetaceae</taxon>
        <taxon>Smittium</taxon>
    </lineage>
</organism>
<evidence type="ECO:0000256" key="1">
    <source>
        <dbReference type="ARBA" id="ARBA00022801"/>
    </source>
</evidence>
<dbReference type="EMBL" id="LSSM01001316">
    <property type="protein sequence ID" value="OMJ26853.1"/>
    <property type="molecule type" value="Genomic_DNA"/>
</dbReference>
<keyword evidence="4" id="KW-1185">Reference proteome</keyword>
<evidence type="ECO:0000313" key="4">
    <source>
        <dbReference type="Proteomes" id="UP000187429"/>
    </source>
</evidence>
<protein>
    <submittedName>
        <fullName evidence="3">Esterase</fullName>
    </submittedName>
</protein>
<proteinExistence type="predicted"/>
<dbReference type="InterPro" id="IPR029058">
    <property type="entry name" value="AB_hydrolase_fold"/>
</dbReference>
<dbReference type="Gene3D" id="3.40.50.1820">
    <property type="entry name" value="alpha/beta hydrolase"/>
    <property type="match status" value="1"/>
</dbReference>
<dbReference type="InterPro" id="IPR050300">
    <property type="entry name" value="GDXG_lipolytic_enzyme"/>
</dbReference>
<dbReference type="Pfam" id="PF07859">
    <property type="entry name" value="Abhydrolase_3"/>
    <property type="match status" value="1"/>
</dbReference>
<gene>
    <name evidence="3" type="ORF">AYI69_g3729</name>
</gene>
<dbReference type="Proteomes" id="UP000187429">
    <property type="component" value="Unassembled WGS sequence"/>
</dbReference>
<feature type="domain" description="Alpha/beta hydrolase fold-3" evidence="2">
    <location>
        <begin position="173"/>
        <end position="378"/>
    </location>
</feature>
<dbReference type="PANTHER" id="PTHR48081:SF8">
    <property type="entry name" value="ALPHA_BETA HYDROLASE FOLD-3 DOMAIN-CONTAINING PROTEIN-RELATED"/>
    <property type="match status" value="1"/>
</dbReference>
<dbReference type="GO" id="GO:0016787">
    <property type="term" value="F:hydrolase activity"/>
    <property type="evidence" value="ECO:0007669"/>
    <property type="project" value="UniProtKB-KW"/>
</dbReference>
<keyword evidence="1" id="KW-0378">Hydrolase</keyword>
<dbReference type="PANTHER" id="PTHR48081">
    <property type="entry name" value="AB HYDROLASE SUPERFAMILY PROTEIN C4A8.06C"/>
    <property type="match status" value="1"/>
</dbReference>
<evidence type="ECO:0000259" key="2">
    <source>
        <dbReference type="Pfam" id="PF07859"/>
    </source>
</evidence>
<dbReference type="OrthoDB" id="408631at2759"/>
<evidence type="ECO:0000313" key="3">
    <source>
        <dbReference type="EMBL" id="OMJ26853.1"/>
    </source>
</evidence>
<accession>A0A1R1YIZ6</accession>
<name>A0A1R1YIZ6_9FUNG</name>
<comment type="caution">
    <text evidence="3">The sequence shown here is derived from an EMBL/GenBank/DDBJ whole genome shotgun (WGS) entry which is preliminary data.</text>
</comment>